<dbReference type="PANTHER" id="PTHR30627">
    <property type="entry name" value="PEPTIDOGLYCAN D,D-TRANSPEPTIDASE"/>
    <property type="match status" value="1"/>
</dbReference>
<evidence type="ECO:0000259" key="14">
    <source>
        <dbReference type="Pfam" id="PF00905"/>
    </source>
</evidence>
<evidence type="ECO:0000256" key="12">
    <source>
        <dbReference type="ARBA" id="ARBA00023316"/>
    </source>
</evidence>
<dbReference type="GO" id="GO:0009002">
    <property type="term" value="F:serine-type D-Ala-D-Ala carboxypeptidase activity"/>
    <property type="evidence" value="ECO:0007669"/>
    <property type="project" value="InterPro"/>
</dbReference>
<feature type="domain" description="Penicillin-binding protein transpeptidase" evidence="14">
    <location>
        <begin position="250"/>
        <end position="566"/>
    </location>
</feature>
<organism evidence="16">
    <name type="scientific">candidate division WOR-3 bacterium</name>
    <dbReference type="NCBI Taxonomy" id="2052148"/>
    <lineage>
        <taxon>Bacteria</taxon>
        <taxon>Bacteria division WOR-3</taxon>
    </lineage>
</organism>
<dbReference type="PANTHER" id="PTHR30627:SF2">
    <property type="entry name" value="PEPTIDOGLYCAN D,D-TRANSPEPTIDASE MRDA"/>
    <property type="match status" value="1"/>
</dbReference>
<evidence type="ECO:0000256" key="1">
    <source>
        <dbReference type="ARBA" id="ARBA00004167"/>
    </source>
</evidence>
<keyword evidence="3" id="KW-1003">Cell membrane</keyword>
<dbReference type="Pfam" id="PF00905">
    <property type="entry name" value="Transpeptidase"/>
    <property type="match status" value="1"/>
</dbReference>
<dbReference type="GO" id="GO:0008658">
    <property type="term" value="F:penicillin binding"/>
    <property type="evidence" value="ECO:0007669"/>
    <property type="project" value="InterPro"/>
</dbReference>
<accession>A0A7C4CAX0</accession>
<name>A0A7C4CAX0_UNCW3</name>
<comment type="subcellular location">
    <subcellularLocation>
        <location evidence="2">Cell membrane</location>
    </subcellularLocation>
    <subcellularLocation>
        <location evidence="1">Membrane</location>
        <topology evidence="1">Single-pass membrane protein</topology>
    </subcellularLocation>
</comment>
<evidence type="ECO:0000256" key="6">
    <source>
        <dbReference type="ARBA" id="ARBA00022692"/>
    </source>
</evidence>
<evidence type="ECO:0000256" key="3">
    <source>
        <dbReference type="ARBA" id="ARBA00022475"/>
    </source>
</evidence>
<evidence type="ECO:0000313" key="16">
    <source>
        <dbReference type="EMBL" id="HGK28166.1"/>
    </source>
</evidence>
<dbReference type="GO" id="GO:0071555">
    <property type="term" value="P:cell wall organization"/>
    <property type="evidence" value="ECO:0007669"/>
    <property type="project" value="UniProtKB-KW"/>
</dbReference>
<dbReference type="GO" id="GO:0071972">
    <property type="term" value="F:peptidoglycan L,D-transpeptidase activity"/>
    <property type="evidence" value="ECO:0007669"/>
    <property type="project" value="TreeGrafter"/>
</dbReference>
<evidence type="ECO:0000256" key="5">
    <source>
        <dbReference type="ARBA" id="ARBA00022670"/>
    </source>
</evidence>
<evidence type="ECO:0000256" key="10">
    <source>
        <dbReference type="ARBA" id="ARBA00022989"/>
    </source>
</evidence>
<evidence type="ECO:0000256" key="11">
    <source>
        <dbReference type="ARBA" id="ARBA00023136"/>
    </source>
</evidence>
<proteinExistence type="predicted"/>
<keyword evidence="8" id="KW-0133">Cell shape</keyword>
<dbReference type="AlphaFoldDB" id="A0A7C4CAX0"/>
<dbReference type="InterPro" id="IPR036138">
    <property type="entry name" value="PBP_dimer_sf"/>
</dbReference>
<dbReference type="SUPFAM" id="SSF56519">
    <property type="entry name" value="Penicillin binding protein dimerisation domain"/>
    <property type="match status" value="1"/>
</dbReference>
<feature type="compositionally biased region" description="Polar residues" evidence="13">
    <location>
        <begin position="591"/>
        <end position="603"/>
    </location>
</feature>
<feature type="domain" description="Penicillin-binding protein dimerisation" evidence="15">
    <location>
        <begin position="49"/>
        <end position="210"/>
    </location>
</feature>
<dbReference type="InterPro" id="IPR005311">
    <property type="entry name" value="PBP_dimer"/>
</dbReference>
<dbReference type="Gene3D" id="3.40.710.10">
    <property type="entry name" value="DD-peptidase/beta-lactamase superfamily"/>
    <property type="match status" value="1"/>
</dbReference>
<gene>
    <name evidence="16" type="primary">mrdA</name>
    <name evidence="16" type="ORF">ENS41_04350</name>
</gene>
<dbReference type="Gene3D" id="3.90.1310.10">
    <property type="entry name" value="Penicillin-binding protein 2a (Domain 2)"/>
    <property type="match status" value="1"/>
</dbReference>
<dbReference type="GO" id="GO:0006508">
    <property type="term" value="P:proteolysis"/>
    <property type="evidence" value="ECO:0007669"/>
    <property type="project" value="UniProtKB-KW"/>
</dbReference>
<keyword evidence="6" id="KW-0812">Transmembrane</keyword>
<evidence type="ECO:0000259" key="15">
    <source>
        <dbReference type="Pfam" id="PF03717"/>
    </source>
</evidence>
<dbReference type="GO" id="GO:0005886">
    <property type="term" value="C:plasma membrane"/>
    <property type="evidence" value="ECO:0007669"/>
    <property type="project" value="UniProtKB-SubCell"/>
</dbReference>
<dbReference type="GO" id="GO:0008360">
    <property type="term" value="P:regulation of cell shape"/>
    <property type="evidence" value="ECO:0007669"/>
    <property type="project" value="UniProtKB-KW"/>
</dbReference>
<dbReference type="Pfam" id="PF03717">
    <property type="entry name" value="PBP_dimer"/>
    <property type="match status" value="1"/>
</dbReference>
<evidence type="ECO:0000256" key="9">
    <source>
        <dbReference type="ARBA" id="ARBA00022984"/>
    </source>
</evidence>
<feature type="region of interest" description="Disordered" evidence="13">
    <location>
        <begin position="579"/>
        <end position="603"/>
    </location>
</feature>
<keyword evidence="4" id="KW-0997">Cell inner membrane</keyword>
<dbReference type="InterPro" id="IPR012338">
    <property type="entry name" value="Beta-lactam/transpept-like"/>
</dbReference>
<dbReference type="GO" id="GO:0009252">
    <property type="term" value="P:peptidoglycan biosynthetic process"/>
    <property type="evidence" value="ECO:0007669"/>
    <property type="project" value="UniProtKB-KW"/>
</dbReference>
<keyword evidence="9" id="KW-0573">Peptidoglycan synthesis</keyword>
<protein>
    <submittedName>
        <fullName evidence="16">Penicillin-binding protein 2</fullName>
    </submittedName>
</protein>
<comment type="caution">
    <text evidence="16">The sequence shown here is derived from an EMBL/GenBank/DDBJ whole genome shotgun (WGS) entry which is preliminary data.</text>
</comment>
<dbReference type="InterPro" id="IPR017790">
    <property type="entry name" value="Penicillin-binding_protein_2"/>
</dbReference>
<dbReference type="EMBL" id="DSUT01000088">
    <property type="protein sequence ID" value="HGK28166.1"/>
    <property type="molecule type" value="Genomic_DNA"/>
</dbReference>
<reference evidence="16" key="1">
    <citation type="journal article" date="2020" name="mSystems">
        <title>Genome- and Community-Level Interaction Insights into Carbon Utilization and Element Cycling Functions of Hydrothermarchaeota in Hydrothermal Sediment.</title>
        <authorList>
            <person name="Zhou Z."/>
            <person name="Liu Y."/>
            <person name="Xu W."/>
            <person name="Pan J."/>
            <person name="Luo Z.H."/>
            <person name="Li M."/>
        </authorList>
    </citation>
    <scope>NUCLEOTIDE SEQUENCE [LARGE SCALE GENOMIC DNA]</scope>
    <source>
        <strain evidence="16">SpSt-488</strain>
    </source>
</reference>
<evidence type="ECO:0000256" key="13">
    <source>
        <dbReference type="SAM" id="MobiDB-lite"/>
    </source>
</evidence>
<dbReference type="Gene3D" id="3.30.1390.30">
    <property type="entry name" value="Penicillin-binding protein 2a, domain 3"/>
    <property type="match status" value="1"/>
</dbReference>
<sequence>MADKLTRIGQTVLLLFAILGLRLTQLQVVRGERYARLSDRNRIRRILLPAPRGRIFDRNGILIADSRPSFTVTVIPTELPDSALPVLAGLLAIQPDDLKRQLEPVARVPGPVPLRRDVDLTTVARIEENNFRLPGVLIRVDPVRNYPKGWRYCHVVGHLGEISEEELKADSSYRRLDYVGRAGIEARYEKRLRGRDGYQYAEVDARGRAIGPLPEKRPEPAVPGCDLHLTLDDRLQNLASRLVAGYERAAVVGMEIRTGAILCLVSQPGFDPNIFISPIDAATWDAIVSNPSKPFYNRAVTSTYPPGSTLKPIVALAALRQRLVSPRTTLDPCVGKVRYGNRDFKCWSVHGRVNLLEAIAQSCNVYFYQLGLRLGLDSLTAYCRSVGLGARTGIDLPAEGEGNIPDRRWLDVRYGKGKWTSGVVLNFAIGQGEITVTPLQLCLAYAAIAGDGVCGHPHIVARIDSAGRTVPRSAYPVRELKLDQNDLKQVRLAMTRVVEHGTGRAARLGEITIAGKTGTAQNPPRPDHAWFVGYAPADAPEVVFAVIVENAGHGGTVAAPIVAKLVRAWSAARAGIDTSEPASESLFGQPATESLSSSRSRQP</sequence>
<keyword evidence="5" id="KW-0645">Protease</keyword>
<evidence type="ECO:0000256" key="4">
    <source>
        <dbReference type="ARBA" id="ARBA00022519"/>
    </source>
</evidence>
<keyword evidence="11" id="KW-0472">Membrane</keyword>
<keyword evidence="7" id="KW-0378">Hydrolase</keyword>
<dbReference type="SUPFAM" id="SSF56601">
    <property type="entry name" value="beta-lactamase/transpeptidase-like"/>
    <property type="match status" value="1"/>
</dbReference>
<dbReference type="InterPro" id="IPR050515">
    <property type="entry name" value="Beta-lactam/transpept"/>
</dbReference>
<evidence type="ECO:0000256" key="7">
    <source>
        <dbReference type="ARBA" id="ARBA00022801"/>
    </source>
</evidence>
<evidence type="ECO:0000256" key="2">
    <source>
        <dbReference type="ARBA" id="ARBA00004236"/>
    </source>
</evidence>
<evidence type="ECO:0000256" key="8">
    <source>
        <dbReference type="ARBA" id="ARBA00022960"/>
    </source>
</evidence>
<keyword evidence="12" id="KW-0961">Cell wall biogenesis/degradation</keyword>
<dbReference type="InterPro" id="IPR001460">
    <property type="entry name" value="PCN-bd_Tpept"/>
</dbReference>
<dbReference type="NCBIfam" id="TIGR03423">
    <property type="entry name" value="pbp2_mrdA"/>
    <property type="match status" value="1"/>
</dbReference>
<keyword evidence="10" id="KW-1133">Transmembrane helix</keyword>